<gene>
    <name evidence="1" type="ORF">GMD82_05055</name>
</gene>
<keyword evidence="2" id="KW-1185">Reference proteome</keyword>
<protein>
    <submittedName>
        <fullName evidence="1">Uncharacterized protein</fullName>
    </submittedName>
</protein>
<accession>A0ABW9SA50</accession>
<dbReference type="Proteomes" id="UP000434916">
    <property type="component" value="Unassembled WGS sequence"/>
</dbReference>
<reference evidence="1 2" key="1">
    <citation type="journal article" date="2019" name="Nat. Med.">
        <title>A library of human gut bacterial isolates paired with longitudinal multiomics data enables mechanistic microbiome research.</title>
        <authorList>
            <person name="Poyet M."/>
            <person name="Groussin M."/>
            <person name="Gibbons S.M."/>
            <person name="Avila-Pacheco J."/>
            <person name="Jiang X."/>
            <person name="Kearney S.M."/>
            <person name="Perrotta A.R."/>
            <person name="Berdy B."/>
            <person name="Zhao S."/>
            <person name="Lieberman T.D."/>
            <person name="Swanson P.K."/>
            <person name="Smith M."/>
            <person name="Roesemann S."/>
            <person name="Alexander J.E."/>
            <person name="Rich S.A."/>
            <person name="Livny J."/>
            <person name="Vlamakis H."/>
            <person name="Clish C."/>
            <person name="Bullock K."/>
            <person name="Deik A."/>
            <person name="Scott J."/>
            <person name="Pierce K.A."/>
            <person name="Xavier R.J."/>
            <person name="Alm E.J."/>
        </authorList>
    </citation>
    <scope>NUCLEOTIDE SEQUENCE [LARGE SCALE GENOMIC DNA]</scope>
    <source>
        <strain evidence="1 2">BIOML-A29</strain>
    </source>
</reference>
<evidence type="ECO:0000313" key="1">
    <source>
        <dbReference type="EMBL" id="MTU38881.1"/>
    </source>
</evidence>
<proteinExistence type="predicted"/>
<organism evidence="1 2">
    <name type="scientific">Parabacteroides merdae</name>
    <dbReference type="NCBI Taxonomy" id="46503"/>
    <lineage>
        <taxon>Bacteria</taxon>
        <taxon>Pseudomonadati</taxon>
        <taxon>Bacteroidota</taxon>
        <taxon>Bacteroidia</taxon>
        <taxon>Bacteroidales</taxon>
        <taxon>Tannerellaceae</taxon>
        <taxon>Parabacteroides</taxon>
    </lineage>
</organism>
<evidence type="ECO:0000313" key="2">
    <source>
        <dbReference type="Proteomes" id="UP000434916"/>
    </source>
</evidence>
<name>A0ABW9SA50_9BACT</name>
<dbReference type="RefSeq" id="WP_149935997.1">
    <property type="nucleotide sequence ID" value="NZ_WNCN01000005.1"/>
</dbReference>
<dbReference type="EMBL" id="WNCN01000005">
    <property type="protein sequence ID" value="MTU38881.1"/>
    <property type="molecule type" value="Genomic_DNA"/>
</dbReference>
<comment type="caution">
    <text evidence="1">The sequence shown here is derived from an EMBL/GenBank/DDBJ whole genome shotgun (WGS) entry which is preliminary data.</text>
</comment>
<sequence length="110" mass="12836">MGIFDLSPKEVLYFNSTSYKESLEFESFSCFTSEQIQTKVTIRQKKIVIDVQGRSTITLKVEKKKVEDDGCICYRCVDFREIPVLIIYDKTNSRLSMKTLSGTTYRYFDV</sequence>